<dbReference type="InterPro" id="IPR000515">
    <property type="entry name" value="MetI-like"/>
</dbReference>
<feature type="transmembrane region" description="Helical" evidence="6">
    <location>
        <begin position="321"/>
        <end position="340"/>
    </location>
</feature>
<feature type="transmembrane region" description="Helical" evidence="6">
    <location>
        <begin position="465"/>
        <end position="484"/>
    </location>
</feature>
<keyword evidence="4 6" id="KW-1133">Transmembrane helix</keyword>
<evidence type="ECO:0000256" key="6">
    <source>
        <dbReference type="RuleBase" id="RU363032"/>
    </source>
</evidence>
<feature type="transmembrane region" description="Helical" evidence="6">
    <location>
        <begin position="531"/>
        <end position="549"/>
    </location>
</feature>
<keyword evidence="3 6" id="KW-0812">Transmembrane</keyword>
<feature type="transmembrane region" description="Helical" evidence="6">
    <location>
        <begin position="586"/>
        <end position="607"/>
    </location>
</feature>
<protein>
    <submittedName>
        <fullName evidence="9">ABC transporter permease subunit</fullName>
    </submittedName>
</protein>
<dbReference type="InterPro" id="IPR035906">
    <property type="entry name" value="MetI-like_sf"/>
</dbReference>
<dbReference type="PANTHER" id="PTHR43839">
    <property type="entry name" value="OPPC IN A BINDING PROTEIN-DEPENDENT TRANSPORT SYSTEM"/>
    <property type="match status" value="1"/>
</dbReference>
<evidence type="ECO:0000256" key="3">
    <source>
        <dbReference type="ARBA" id="ARBA00022692"/>
    </source>
</evidence>
<comment type="similarity">
    <text evidence="6">Belongs to the binding-protein-dependent transport system permease family.</text>
</comment>
<dbReference type="RefSeq" id="WP_244711910.1">
    <property type="nucleotide sequence ID" value="NZ_CP095073.1"/>
</dbReference>
<feature type="domain" description="ABC transmembrane type-1" evidence="8">
    <location>
        <begin position="389"/>
        <end position="607"/>
    </location>
</feature>
<sequence length="661" mass="74917">MKIIKFAVYYLLGLAGILFISASPALFTNGSFFELSSYFASLQHLFTQIVQPDQWVYHFKGRPVPLLQYLWEPYTYSMTIFFSGIVLGFILALLLSLGTFFLPNWAKQLVGRLLNVLEAVPDLLLAFCLQLFVVWFYKQTSLLIPFASVGQEKVYMLPIIAIAILPMVSLYKVMLMLIDEEMTKSYVQMAKSKGIEKGDVLNVHILRNVVKSAFYHSKIILWASLSSLLIIEYIFNIHGITDAFIQDFTPIVSAVILFMLFTPFFVLYQGTELFIFNDRSVEQHVDFKMNSFIGQGAVKANKNSWKQVLSEAGAHFKNWKFLLGFTVIGGILVTSIIYTMTADPLIDKYYHIYNDEHRLVSAAPHSPKYVFLGTDSLGFSIFDELLAGAKYTILFAFIIAFLRMFIGFVLAVPFAFFLPNRLQRGIEKLVDGMHFLPQTIIAFILLAPVLSMPPGGFTTTMSERIIYQGFVLTLVVVPLIVTLFGNEMKLIMRQEFVMSTKILGGSSLHLLWKHLLPHLSARMGIVFGQQFIQTLLIFIHLGVFSLFFGGTKLTHGGLMQDPPRSMTYEWSGLIGSAKNSLMTGHWWLIIPALVSFMILILSMQLIVQGIKEVQQKRVGVPVEHTNWLKRLLPQRSKPGVQPHTPKEGDFVFTHSERSNTL</sequence>
<feature type="compositionally biased region" description="Basic and acidic residues" evidence="7">
    <location>
        <begin position="644"/>
        <end position="661"/>
    </location>
</feature>
<organism evidence="9 10">
    <name type="scientific">Halobacillus salinarum</name>
    <dbReference type="NCBI Taxonomy" id="2932257"/>
    <lineage>
        <taxon>Bacteria</taxon>
        <taxon>Bacillati</taxon>
        <taxon>Bacillota</taxon>
        <taxon>Bacilli</taxon>
        <taxon>Bacillales</taxon>
        <taxon>Bacillaceae</taxon>
        <taxon>Halobacillus</taxon>
    </lineage>
</organism>
<keyword evidence="5 6" id="KW-0472">Membrane</keyword>
<evidence type="ECO:0000313" key="10">
    <source>
        <dbReference type="Proteomes" id="UP000831787"/>
    </source>
</evidence>
<feature type="transmembrane region" description="Helical" evidence="6">
    <location>
        <begin position="429"/>
        <end position="450"/>
    </location>
</feature>
<evidence type="ECO:0000256" key="7">
    <source>
        <dbReference type="SAM" id="MobiDB-lite"/>
    </source>
</evidence>
<gene>
    <name evidence="9" type="ORF">MUN89_04935</name>
</gene>
<feature type="transmembrane region" description="Helical" evidence="6">
    <location>
        <begin position="248"/>
        <end position="268"/>
    </location>
</feature>
<dbReference type="PANTHER" id="PTHR43839:SF3">
    <property type="entry name" value="OLIGOPEPTIDE ABC TRANSPORTER, PERMEASE PROTEIN"/>
    <property type="match status" value="1"/>
</dbReference>
<dbReference type="Proteomes" id="UP000831787">
    <property type="component" value="Chromosome"/>
</dbReference>
<evidence type="ECO:0000256" key="1">
    <source>
        <dbReference type="ARBA" id="ARBA00004141"/>
    </source>
</evidence>
<feature type="region of interest" description="Disordered" evidence="7">
    <location>
        <begin position="635"/>
        <end position="661"/>
    </location>
</feature>
<evidence type="ECO:0000259" key="8">
    <source>
        <dbReference type="PROSITE" id="PS50928"/>
    </source>
</evidence>
<dbReference type="EMBL" id="CP095073">
    <property type="protein sequence ID" value="UOQ45297.1"/>
    <property type="molecule type" value="Genomic_DNA"/>
</dbReference>
<dbReference type="SUPFAM" id="SSF161098">
    <property type="entry name" value="MetI-like"/>
    <property type="match status" value="2"/>
</dbReference>
<dbReference type="PROSITE" id="PS50928">
    <property type="entry name" value="ABC_TM1"/>
    <property type="match status" value="1"/>
</dbReference>
<dbReference type="CDD" id="cd06261">
    <property type="entry name" value="TM_PBP2"/>
    <property type="match status" value="1"/>
</dbReference>
<feature type="transmembrane region" description="Helical" evidence="6">
    <location>
        <begin position="219"/>
        <end position="236"/>
    </location>
</feature>
<dbReference type="Pfam" id="PF00528">
    <property type="entry name" value="BPD_transp_1"/>
    <property type="match status" value="1"/>
</dbReference>
<reference evidence="9 10" key="1">
    <citation type="submission" date="2022-04" db="EMBL/GenBank/DDBJ databases">
        <title>Halobacillus sp. isolated from saltern.</title>
        <authorList>
            <person name="Won M."/>
            <person name="Lee C.-M."/>
            <person name="Woen H.-Y."/>
            <person name="Kwon S.-W."/>
        </authorList>
    </citation>
    <scope>NUCLEOTIDE SEQUENCE [LARGE SCALE GENOMIC DNA]</scope>
    <source>
        <strain evidence="9 10">SSBR10-3</strain>
    </source>
</reference>
<feature type="transmembrane region" description="Helical" evidence="6">
    <location>
        <begin position="7"/>
        <end position="27"/>
    </location>
</feature>
<feature type="transmembrane region" description="Helical" evidence="6">
    <location>
        <begin position="157"/>
        <end position="178"/>
    </location>
</feature>
<accession>A0ABY4EMU2</accession>
<feature type="transmembrane region" description="Helical" evidence="6">
    <location>
        <begin position="114"/>
        <end position="137"/>
    </location>
</feature>
<evidence type="ECO:0000313" key="9">
    <source>
        <dbReference type="EMBL" id="UOQ45297.1"/>
    </source>
</evidence>
<comment type="subcellular location">
    <subcellularLocation>
        <location evidence="6">Cell membrane</location>
        <topology evidence="6">Multi-pass membrane protein</topology>
    </subcellularLocation>
    <subcellularLocation>
        <location evidence="1">Membrane</location>
        <topology evidence="1">Multi-pass membrane protein</topology>
    </subcellularLocation>
</comment>
<evidence type="ECO:0000256" key="4">
    <source>
        <dbReference type="ARBA" id="ARBA00022989"/>
    </source>
</evidence>
<evidence type="ECO:0000256" key="2">
    <source>
        <dbReference type="ARBA" id="ARBA00022448"/>
    </source>
</evidence>
<dbReference type="Gene3D" id="1.10.3720.10">
    <property type="entry name" value="MetI-like"/>
    <property type="match status" value="2"/>
</dbReference>
<keyword evidence="2 6" id="KW-0813">Transport</keyword>
<name>A0ABY4EMU2_9BACI</name>
<proteinExistence type="inferred from homology"/>
<feature type="transmembrane region" description="Helical" evidence="6">
    <location>
        <begin position="80"/>
        <end position="102"/>
    </location>
</feature>
<keyword evidence="10" id="KW-1185">Reference proteome</keyword>
<evidence type="ECO:0000256" key="5">
    <source>
        <dbReference type="ARBA" id="ARBA00023136"/>
    </source>
</evidence>
<feature type="transmembrane region" description="Helical" evidence="6">
    <location>
        <begin position="393"/>
        <end position="417"/>
    </location>
</feature>